<keyword evidence="3" id="KW-1185">Reference proteome</keyword>
<proteinExistence type="predicted"/>
<sequence length="711" mass="79902">MSITINDTPALGVELVGNAASETYNTFNDSVHDISLEFRNSLSYCAFCRSINLESIRHGWLELPLERYLTTSHLSAKQLESQNGCGLCKLITPALPFRSRLNGLDTLFLRFYPYYDAVVVVASTRQFLQESCHLDLLCGPDGTKWLLDPNEDREYFTGIFLKVSCGLGNETVVLKSRLSKHRKTSSNAGSNECLTLASRWLEECVQAHSQVCDTSKGFVPNRLIDVGQGAAHDIVKLVSLQKTGHQDPSLSIKYAALSYCWGTTPFLTTTSLNVNDMYDSISISQLPATIQDAIKITRYMKIPYLWIDSLCILQGSDEAAQKDWESESPEMGQLYESAHVTIAAENAPSAVTGILHRRPKPVMNYAPIPIAEEASDVVYLGLFEFSNTAIDEPLHTRGWTLQETKKESRIDTQRSNSTVELHVLPESSTSQDRQIGIADDINSRWQSVVEDYSRRHLTKASDKLPAITGLIRIAQRTSGDYSTAGVWASTLPKGLLWRHTHNKSIYISKDEFRAPSWSWAAVEGLVNHLETDASTSEHLFTRIQLPRLSDTTGRPSWYKLVIKGWIKQMGTVRCSQFGTYHGGYDNFPPWMSLPSSLKTYLDDLNNIPRGHQKGGKQDPLELVNSYFLFLMNYSKEEEWPATGRQYFGAGLIVIPVGRISQYFRRIGMFEGLELSKQASREMQTDLGVIDHAKRFLRKPIDTIVTRTIALI</sequence>
<dbReference type="PANTHER" id="PTHR33112:SF16">
    <property type="entry name" value="HETEROKARYON INCOMPATIBILITY DOMAIN-CONTAINING PROTEIN"/>
    <property type="match status" value="1"/>
</dbReference>
<dbReference type="AlphaFoldDB" id="A0A6A6UE42"/>
<dbReference type="EMBL" id="MU004235">
    <property type="protein sequence ID" value="KAF2669737.1"/>
    <property type="molecule type" value="Genomic_DNA"/>
</dbReference>
<evidence type="ECO:0000313" key="2">
    <source>
        <dbReference type="EMBL" id="KAF2669737.1"/>
    </source>
</evidence>
<gene>
    <name evidence="2" type="ORF">BT63DRAFT_440325</name>
</gene>
<dbReference type="Pfam" id="PF06985">
    <property type="entry name" value="HET"/>
    <property type="match status" value="1"/>
</dbReference>
<accession>A0A6A6UE42</accession>
<name>A0A6A6UE42_9PEZI</name>
<dbReference type="InterPro" id="IPR010730">
    <property type="entry name" value="HET"/>
</dbReference>
<evidence type="ECO:0000259" key="1">
    <source>
        <dbReference type="Pfam" id="PF06985"/>
    </source>
</evidence>
<organism evidence="2 3">
    <name type="scientific">Microthyrium microscopicum</name>
    <dbReference type="NCBI Taxonomy" id="703497"/>
    <lineage>
        <taxon>Eukaryota</taxon>
        <taxon>Fungi</taxon>
        <taxon>Dikarya</taxon>
        <taxon>Ascomycota</taxon>
        <taxon>Pezizomycotina</taxon>
        <taxon>Dothideomycetes</taxon>
        <taxon>Dothideomycetes incertae sedis</taxon>
        <taxon>Microthyriales</taxon>
        <taxon>Microthyriaceae</taxon>
        <taxon>Microthyrium</taxon>
    </lineage>
</organism>
<evidence type="ECO:0000313" key="3">
    <source>
        <dbReference type="Proteomes" id="UP000799302"/>
    </source>
</evidence>
<reference evidence="2" key="1">
    <citation type="journal article" date="2020" name="Stud. Mycol.">
        <title>101 Dothideomycetes genomes: a test case for predicting lifestyles and emergence of pathogens.</title>
        <authorList>
            <person name="Haridas S."/>
            <person name="Albert R."/>
            <person name="Binder M."/>
            <person name="Bloem J."/>
            <person name="Labutti K."/>
            <person name="Salamov A."/>
            <person name="Andreopoulos B."/>
            <person name="Baker S."/>
            <person name="Barry K."/>
            <person name="Bills G."/>
            <person name="Bluhm B."/>
            <person name="Cannon C."/>
            <person name="Castanera R."/>
            <person name="Culley D."/>
            <person name="Daum C."/>
            <person name="Ezra D."/>
            <person name="Gonzalez J."/>
            <person name="Henrissat B."/>
            <person name="Kuo A."/>
            <person name="Liang C."/>
            <person name="Lipzen A."/>
            <person name="Lutzoni F."/>
            <person name="Magnuson J."/>
            <person name="Mondo S."/>
            <person name="Nolan M."/>
            <person name="Ohm R."/>
            <person name="Pangilinan J."/>
            <person name="Park H.-J."/>
            <person name="Ramirez L."/>
            <person name="Alfaro M."/>
            <person name="Sun H."/>
            <person name="Tritt A."/>
            <person name="Yoshinaga Y."/>
            <person name="Zwiers L.-H."/>
            <person name="Turgeon B."/>
            <person name="Goodwin S."/>
            <person name="Spatafora J."/>
            <person name="Crous P."/>
            <person name="Grigoriev I."/>
        </authorList>
    </citation>
    <scope>NUCLEOTIDE SEQUENCE</scope>
    <source>
        <strain evidence="2">CBS 115976</strain>
    </source>
</reference>
<dbReference type="OrthoDB" id="5125733at2759"/>
<feature type="domain" description="Heterokaryon incompatibility" evidence="1">
    <location>
        <begin position="254"/>
        <end position="403"/>
    </location>
</feature>
<protein>
    <submittedName>
        <fullName evidence="2">HET-domain-containing protein</fullName>
    </submittedName>
</protein>
<dbReference type="Proteomes" id="UP000799302">
    <property type="component" value="Unassembled WGS sequence"/>
</dbReference>
<dbReference type="PANTHER" id="PTHR33112">
    <property type="entry name" value="DOMAIN PROTEIN, PUTATIVE-RELATED"/>
    <property type="match status" value="1"/>
</dbReference>